<dbReference type="Pfam" id="PF06963">
    <property type="entry name" value="FPN1"/>
    <property type="match status" value="1"/>
</dbReference>
<dbReference type="CDD" id="cd17480">
    <property type="entry name" value="MFS_SLC40A1_like"/>
    <property type="match status" value="1"/>
</dbReference>
<feature type="compositionally biased region" description="Gly residues" evidence="7">
    <location>
        <begin position="65"/>
        <end position="79"/>
    </location>
</feature>
<evidence type="ECO:0000256" key="8">
    <source>
        <dbReference type="SAM" id="Phobius"/>
    </source>
</evidence>
<keyword evidence="4 8" id="KW-0812">Transmembrane</keyword>
<evidence type="ECO:0000256" key="6">
    <source>
        <dbReference type="ARBA" id="ARBA00023136"/>
    </source>
</evidence>
<dbReference type="InterPro" id="IPR009716">
    <property type="entry name" value="Ferroportin-1"/>
</dbReference>
<evidence type="ECO:0000256" key="7">
    <source>
        <dbReference type="SAM" id="MobiDB-lite"/>
    </source>
</evidence>
<feature type="transmembrane region" description="Helical" evidence="8">
    <location>
        <begin position="225"/>
        <end position="247"/>
    </location>
</feature>
<name>A0ABM1VQF3_APLCA</name>
<reference evidence="10" key="1">
    <citation type="submission" date="2025-08" db="UniProtKB">
        <authorList>
            <consortium name="RefSeq"/>
        </authorList>
    </citation>
    <scope>IDENTIFICATION</scope>
</reference>
<feature type="transmembrane region" description="Helical" evidence="8">
    <location>
        <begin position="630"/>
        <end position="650"/>
    </location>
</feature>
<evidence type="ECO:0000313" key="9">
    <source>
        <dbReference type="Proteomes" id="UP000694888"/>
    </source>
</evidence>
<keyword evidence="3" id="KW-0813">Transport</keyword>
<keyword evidence="6 8" id="KW-0472">Membrane</keyword>
<evidence type="ECO:0000313" key="10">
    <source>
        <dbReference type="RefSeq" id="XP_035824645.1"/>
    </source>
</evidence>
<sequence length="743" mass="80758">MSGSYKFQNGQLTLSGDSLSKPKVEPSIHQDETDVDTNTMGGLNPSAEDSTQGQKGTRKEYTSNGGPGVASGSGSGRYGGLDYVKSKDSGEGGGYDGGSHLGGDEECDPLMPSDNKSAVSHGTYFLVYISHFLSAWGDRMWTFAVGLFLVIITPDSLQLTAVFGLTMGMSVLLLGPIIGDWVDNTPRLRAAQVSLVLQNALVVTCAAVIYCYLMFEDDLLEHGDWVEYVAYALIIIFSSAANLASIANTIAVERDWIVEICGRNEDKLATMTATMRAIDLTTQIVAPIATGQIMTFAGEENGAIFIGAWNLCSVIVEYVLIWKVYNTVPALRKKKGLKKVEIDQQENPKHVPELDENQRDSFTTSFQHSMTLSRHTSLKIAATTTKYEYCPYIITILFVDFFQTNTSQKLPDNTMFTFMLHLLDRSASLMKSGEVESNIDGKTSNVKKSFEASVSTKKGKTCSQSCRIFSGITIIIEGWRTYARYEVWLSGLSLAMLYMTVLGFDNVTVGYAKIQGLSESTIGIMMGGGGLFGIFGTMLYPTMHRWLGLPRTGLASLTLQSSCLVMCVVSVWLPGSPFDLFDDLPLDPVNCTNLTATIPAVDVNASTILPPILNTSIPENIACPDVENSLVSVIVLMAGIIAARLGLWMADLAITQMFMETVTEQERGVVNGVQNSLNQTMDMIKFGLVVGLPLAPQFGLLVILSFAFVFGGWVMYLVFICRLPPGLFSRGKLGAKSGGYSKI</sequence>
<dbReference type="GeneID" id="101859316"/>
<dbReference type="PANTHER" id="PTHR11660:SF57">
    <property type="entry name" value="SOLUTE CARRIER FAMILY 40 MEMBER"/>
    <property type="match status" value="1"/>
</dbReference>
<protein>
    <submittedName>
        <fullName evidence="10">Solute carrier family 40 member 1</fullName>
    </submittedName>
</protein>
<feature type="transmembrane region" description="Helical" evidence="8">
    <location>
        <begin position="159"/>
        <end position="178"/>
    </location>
</feature>
<comment type="subcellular location">
    <subcellularLocation>
        <location evidence="1">Membrane</location>
        <topology evidence="1">Multi-pass membrane protein</topology>
    </subcellularLocation>
</comment>
<evidence type="ECO:0000256" key="1">
    <source>
        <dbReference type="ARBA" id="ARBA00004141"/>
    </source>
</evidence>
<keyword evidence="9" id="KW-1185">Reference proteome</keyword>
<organism evidence="9 10">
    <name type="scientific">Aplysia californica</name>
    <name type="common">California sea hare</name>
    <dbReference type="NCBI Taxonomy" id="6500"/>
    <lineage>
        <taxon>Eukaryota</taxon>
        <taxon>Metazoa</taxon>
        <taxon>Spiralia</taxon>
        <taxon>Lophotrochozoa</taxon>
        <taxon>Mollusca</taxon>
        <taxon>Gastropoda</taxon>
        <taxon>Heterobranchia</taxon>
        <taxon>Euthyneura</taxon>
        <taxon>Tectipleura</taxon>
        <taxon>Aplysiida</taxon>
        <taxon>Aplysioidea</taxon>
        <taxon>Aplysiidae</taxon>
        <taxon>Aplysia</taxon>
    </lineage>
</organism>
<feature type="transmembrane region" description="Helical" evidence="8">
    <location>
        <begin position="190"/>
        <end position="213"/>
    </location>
</feature>
<feature type="transmembrane region" description="Helical" evidence="8">
    <location>
        <begin position="524"/>
        <end position="542"/>
    </location>
</feature>
<keyword evidence="5 8" id="KW-1133">Transmembrane helix</keyword>
<feature type="compositionally biased region" description="Gly residues" evidence="7">
    <location>
        <begin position="91"/>
        <end position="101"/>
    </location>
</feature>
<feature type="compositionally biased region" description="Polar residues" evidence="7">
    <location>
        <begin position="36"/>
        <end position="55"/>
    </location>
</feature>
<feature type="transmembrane region" description="Helical" evidence="8">
    <location>
        <begin position="554"/>
        <end position="573"/>
    </location>
</feature>
<proteinExistence type="inferred from homology"/>
<gene>
    <name evidence="10" type="primary">LOC101859316</name>
</gene>
<accession>A0ABM1VQF3</accession>
<dbReference type="Proteomes" id="UP000694888">
    <property type="component" value="Unplaced"/>
</dbReference>
<evidence type="ECO:0000256" key="4">
    <source>
        <dbReference type="ARBA" id="ARBA00022692"/>
    </source>
</evidence>
<feature type="region of interest" description="Disordered" evidence="7">
    <location>
        <begin position="1"/>
        <end position="106"/>
    </location>
</feature>
<evidence type="ECO:0000256" key="2">
    <source>
        <dbReference type="ARBA" id="ARBA00006279"/>
    </source>
</evidence>
<feature type="compositionally biased region" description="Basic and acidic residues" evidence="7">
    <location>
        <begin position="20"/>
        <end position="32"/>
    </location>
</feature>
<feature type="transmembrane region" description="Helical" evidence="8">
    <location>
        <begin position="686"/>
        <end position="719"/>
    </location>
</feature>
<dbReference type="SUPFAM" id="SSF103473">
    <property type="entry name" value="MFS general substrate transporter"/>
    <property type="match status" value="2"/>
</dbReference>
<feature type="transmembrane region" description="Helical" evidence="8">
    <location>
        <begin position="303"/>
        <end position="325"/>
    </location>
</feature>
<dbReference type="PANTHER" id="PTHR11660">
    <property type="entry name" value="SOLUTE CARRIER FAMILY 40 MEMBER"/>
    <property type="match status" value="1"/>
</dbReference>
<comment type="similarity">
    <text evidence="2">Belongs to the ferroportin (FP) (TC 2.A.100) family. SLC40A subfamily.</text>
</comment>
<dbReference type="RefSeq" id="XP_035824645.1">
    <property type="nucleotide sequence ID" value="XM_035968752.1"/>
</dbReference>
<feature type="transmembrane region" description="Helical" evidence="8">
    <location>
        <begin position="487"/>
        <end position="504"/>
    </location>
</feature>
<evidence type="ECO:0000256" key="3">
    <source>
        <dbReference type="ARBA" id="ARBA00022448"/>
    </source>
</evidence>
<dbReference type="InterPro" id="IPR036259">
    <property type="entry name" value="MFS_trans_sf"/>
</dbReference>
<feature type="compositionally biased region" description="Polar residues" evidence="7">
    <location>
        <begin position="1"/>
        <end position="18"/>
    </location>
</feature>
<feature type="transmembrane region" description="Helical" evidence="8">
    <location>
        <begin position="125"/>
        <end position="152"/>
    </location>
</feature>
<evidence type="ECO:0000256" key="5">
    <source>
        <dbReference type="ARBA" id="ARBA00022989"/>
    </source>
</evidence>